<dbReference type="InterPro" id="IPR004474">
    <property type="entry name" value="LytR_CpsA_psr"/>
</dbReference>
<organism evidence="5 6">
    <name type="scientific">Anaerococcus vaginalis</name>
    <dbReference type="NCBI Taxonomy" id="33037"/>
    <lineage>
        <taxon>Bacteria</taxon>
        <taxon>Bacillati</taxon>
        <taxon>Bacillota</taxon>
        <taxon>Tissierellia</taxon>
        <taxon>Tissierellales</taxon>
        <taxon>Peptoniphilaceae</taxon>
        <taxon>Anaerococcus</taxon>
    </lineage>
</organism>
<dbReference type="EMBL" id="CP066014">
    <property type="protein sequence ID" value="QQB61773.1"/>
    <property type="molecule type" value="Genomic_DNA"/>
</dbReference>
<dbReference type="InterPro" id="IPR050922">
    <property type="entry name" value="LytR/CpsA/Psr_CW_biosynth"/>
</dbReference>
<evidence type="ECO:0000313" key="5">
    <source>
        <dbReference type="EMBL" id="QQB61773.1"/>
    </source>
</evidence>
<dbReference type="PANTHER" id="PTHR33392">
    <property type="entry name" value="POLYISOPRENYL-TEICHOIC ACID--PEPTIDOGLYCAN TEICHOIC ACID TRANSFERASE TAGU"/>
    <property type="match status" value="1"/>
</dbReference>
<dbReference type="GO" id="GO:0006260">
    <property type="term" value="P:DNA replication"/>
    <property type="evidence" value="ECO:0007669"/>
    <property type="project" value="InterPro"/>
</dbReference>
<dbReference type="InterPro" id="IPR004190">
    <property type="entry name" value="DNA_pol_proc_fac"/>
</dbReference>
<evidence type="ECO:0000256" key="1">
    <source>
        <dbReference type="ARBA" id="ARBA00006068"/>
    </source>
</evidence>
<keyword evidence="2" id="KW-0472">Membrane</keyword>
<dbReference type="SUPFAM" id="SSF53850">
    <property type="entry name" value="Periplasmic binding protein-like II"/>
    <property type="match status" value="1"/>
</dbReference>
<feature type="domain" description="DNA polymerase processivity factor" evidence="3">
    <location>
        <begin position="67"/>
        <end position="179"/>
    </location>
</feature>
<proteinExistence type="inferred from homology"/>
<dbReference type="Gene3D" id="3.40.630.190">
    <property type="entry name" value="LCP protein"/>
    <property type="match status" value="1"/>
</dbReference>
<gene>
    <name evidence="5" type="ORF">I6H45_08215</name>
</gene>
<accession>A0A7T4F0S6</accession>
<dbReference type="NCBIfam" id="TIGR00350">
    <property type="entry name" value="lytR_cpsA_psr"/>
    <property type="match status" value="1"/>
</dbReference>
<evidence type="ECO:0000259" key="3">
    <source>
        <dbReference type="Pfam" id="PF02916"/>
    </source>
</evidence>
<comment type="similarity">
    <text evidence="1">Belongs to the LytR/CpsA/Psr (LCP) family.</text>
</comment>
<protein>
    <submittedName>
        <fullName evidence="5">LCP family protein</fullName>
    </submittedName>
</protein>
<dbReference type="Gene3D" id="3.40.190.10">
    <property type="entry name" value="Periplasmic binding protein-like II"/>
    <property type="match status" value="1"/>
</dbReference>
<dbReference type="Pfam" id="PF02916">
    <property type="entry name" value="DNA_PPF"/>
    <property type="match status" value="1"/>
</dbReference>
<evidence type="ECO:0000313" key="6">
    <source>
        <dbReference type="Proteomes" id="UP000595276"/>
    </source>
</evidence>
<dbReference type="PANTHER" id="PTHR33392:SF6">
    <property type="entry name" value="POLYISOPRENYL-TEICHOIC ACID--PEPTIDOGLYCAN TEICHOIC ACID TRANSFERASE TAGU"/>
    <property type="match status" value="1"/>
</dbReference>
<feature type="transmembrane region" description="Helical" evidence="2">
    <location>
        <begin position="67"/>
        <end position="86"/>
    </location>
</feature>
<feature type="domain" description="Cell envelope-related transcriptional attenuator" evidence="4">
    <location>
        <begin position="242"/>
        <end position="387"/>
    </location>
</feature>
<evidence type="ECO:0000256" key="2">
    <source>
        <dbReference type="SAM" id="Phobius"/>
    </source>
</evidence>
<name>A0A7T4F0S6_9FIRM</name>
<feature type="transmembrane region" description="Helical" evidence="2">
    <location>
        <begin position="5"/>
        <end position="25"/>
    </location>
</feature>
<reference evidence="5 6" key="1">
    <citation type="submission" date="2020-12" db="EMBL/GenBank/DDBJ databases">
        <title>FDA dAtabase for Regulatory Grade micrObial Sequences (FDA-ARGOS): Supporting development and validation of Infectious Disease Dx tests.</title>
        <authorList>
            <person name="Sproer C."/>
            <person name="Gronow S."/>
            <person name="Severitt S."/>
            <person name="Schroder I."/>
            <person name="Tallon L."/>
            <person name="Sadzewicz L."/>
            <person name="Zhao X."/>
            <person name="Boylan J."/>
            <person name="Ott S."/>
            <person name="Bowen H."/>
            <person name="Vavikolanu K."/>
            <person name="Mehta A."/>
            <person name="Aluvathingal J."/>
            <person name="Nadendla S."/>
            <person name="Lowell S."/>
            <person name="Myers T."/>
            <person name="Yan Y."/>
            <person name="Sichtig H."/>
        </authorList>
    </citation>
    <scope>NUCLEOTIDE SEQUENCE [LARGE SCALE GENOMIC DNA]</scope>
    <source>
        <strain evidence="5 6">FDAARGOS_988</strain>
    </source>
</reference>
<sequence length="479" mass="53772">MMKNLISKISIFLSTIVYIIFFYFLNKYSILPVKYRFIVLGLIFLLIFGFSLLIFKRKKAGKPIKAFFIIVLLFVSAVEGLFISYASTSIQTVQKINDKKEVIKTKMSFVVLKESPIETLDDLNENQVAIAKQVDKENVKQALKKFKKENGDDLNVEDLGDYLTLGNSLINGNVQAVLLNEGFREMLDDNIEGFSQKTRVLKSYSVKGDQKLNQNNEVEKDQSFNVYISGIDTYGDLATVSRSDVNLIVSVNPKKGKILITTIPRDTYVNIAGMGDYANDKLTHAGLFGVDTSIKTLENFLDINIDYYAKVNFTTLIQLIDLLGGVDVENPVAFETNGGKYFPQGTIHMDGDMALAYSRERYHLAEGDFDRGKNQVRVMTGIIKKLLSTETLLNFNSIAEVALDSVNTNMPYDKMIELVNGQIDDAKDWKIKSQAVTGTSEPGLPSYLMPGSNLYMMRADEESIDQVHDGILKNNKTDK</sequence>
<dbReference type="Proteomes" id="UP000595276">
    <property type="component" value="Chromosome"/>
</dbReference>
<evidence type="ECO:0000259" key="4">
    <source>
        <dbReference type="Pfam" id="PF03816"/>
    </source>
</evidence>
<keyword evidence="2" id="KW-0812">Transmembrane</keyword>
<dbReference type="AlphaFoldDB" id="A0A7T4F0S6"/>
<dbReference type="KEGG" id="avg:I6H45_08215"/>
<dbReference type="Pfam" id="PF03816">
    <property type="entry name" value="LytR_cpsA_psr"/>
    <property type="match status" value="1"/>
</dbReference>
<keyword evidence="2" id="KW-1133">Transmembrane helix</keyword>
<feature type="transmembrane region" description="Helical" evidence="2">
    <location>
        <begin position="37"/>
        <end position="55"/>
    </location>
</feature>